<dbReference type="PANTHER" id="PTHR10173">
    <property type="entry name" value="METHIONINE SULFOXIDE REDUCTASE"/>
    <property type="match status" value="1"/>
</dbReference>
<evidence type="ECO:0000256" key="1">
    <source>
        <dbReference type="ARBA" id="ARBA00023002"/>
    </source>
</evidence>
<keyword evidence="1 3" id="KW-0560">Oxidoreductase</keyword>
<feature type="binding site" evidence="3">
    <location>
        <position position="104"/>
    </location>
    <ligand>
        <name>Zn(2+)</name>
        <dbReference type="ChEBI" id="CHEBI:29105"/>
    </ligand>
</feature>
<evidence type="ECO:0000256" key="2">
    <source>
        <dbReference type="ARBA" id="ARBA00048488"/>
    </source>
</evidence>
<feature type="domain" description="MsrB" evidence="4">
    <location>
        <begin position="13"/>
        <end position="135"/>
    </location>
</feature>
<dbReference type="RefSeq" id="WP_338531078.1">
    <property type="nucleotide sequence ID" value="NZ_CP030941.1"/>
</dbReference>
<sequence>MSDNTHLKVQKTDAEWREQLTPEQYNVTRQQGTERAFTGPYWDNKEPGLYRCVGCGRPLFSSETKFDSGTGWPSFYAPVEENAVAEHVDRSWFSTRTEIRCADCDAHLGHVFTDGPQPTGLRYCMNGHALDFEPK</sequence>
<dbReference type="HAMAP" id="MF_01400">
    <property type="entry name" value="MsrB"/>
    <property type="match status" value="1"/>
</dbReference>
<keyword evidence="3" id="KW-0479">Metal-binding</keyword>
<name>A0ABY5MQ02_9HYPH</name>
<organism evidence="5 6">
    <name type="scientific">Nitratireductor thuwali</name>
    <dbReference type="NCBI Taxonomy" id="2267699"/>
    <lineage>
        <taxon>Bacteria</taxon>
        <taxon>Pseudomonadati</taxon>
        <taxon>Pseudomonadota</taxon>
        <taxon>Alphaproteobacteria</taxon>
        <taxon>Hyphomicrobiales</taxon>
        <taxon>Phyllobacteriaceae</taxon>
        <taxon>Nitratireductor</taxon>
    </lineage>
</organism>
<feature type="active site" description="Nucleophile" evidence="3">
    <location>
        <position position="124"/>
    </location>
</feature>
<dbReference type="InterPro" id="IPR011057">
    <property type="entry name" value="Mss4-like_sf"/>
</dbReference>
<evidence type="ECO:0000256" key="3">
    <source>
        <dbReference type="HAMAP-Rule" id="MF_01400"/>
    </source>
</evidence>
<dbReference type="PROSITE" id="PS51790">
    <property type="entry name" value="MSRB"/>
    <property type="match status" value="1"/>
</dbReference>
<evidence type="ECO:0000313" key="5">
    <source>
        <dbReference type="EMBL" id="UUP18884.1"/>
    </source>
</evidence>
<dbReference type="Proteomes" id="UP001342418">
    <property type="component" value="Chromosome"/>
</dbReference>
<dbReference type="NCBIfam" id="TIGR00357">
    <property type="entry name" value="peptide-methionine (R)-S-oxide reductase MsrB"/>
    <property type="match status" value="1"/>
</dbReference>
<evidence type="ECO:0000259" key="4">
    <source>
        <dbReference type="PROSITE" id="PS51790"/>
    </source>
</evidence>
<dbReference type="Pfam" id="PF01641">
    <property type="entry name" value="SelR"/>
    <property type="match status" value="1"/>
</dbReference>
<feature type="binding site" evidence="3">
    <location>
        <position position="101"/>
    </location>
    <ligand>
        <name>Zn(2+)</name>
        <dbReference type="ChEBI" id="CHEBI:29105"/>
    </ligand>
</feature>
<dbReference type="SUPFAM" id="SSF51316">
    <property type="entry name" value="Mss4-like"/>
    <property type="match status" value="1"/>
</dbReference>
<proteinExistence type="inferred from homology"/>
<comment type="catalytic activity">
    <reaction evidence="2 3">
        <text>L-methionyl-[protein] + [thioredoxin]-disulfide + H2O = L-methionyl-(R)-S-oxide-[protein] + [thioredoxin]-dithiol</text>
        <dbReference type="Rhea" id="RHEA:24164"/>
        <dbReference type="Rhea" id="RHEA-COMP:10698"/>
        <dbReference type="Rhea" id="RHEA-COMP:10700"/>
        <dbReference type="Rhea" id="RHEA-COMP:12313"/>
        <dbReference type="Rhea" id="RHEA-COMP:12314"/>
        <dbReference type="ChEBI" id="CHEBI:15377"/>
        <dbReference type="ChEBI" id="CHEBI:16044"/>
        <dbReference type="ChEBI" id="CHEBI:29950"/>
        <dbReference type="ChEBI" id="CHEBI:45764"/>
        <dbReference type="ChEBI" id="CHEBI:50058"/>
        <dbReference type="EC" id="1.8.4.12"/>
    </reaction>
</comment>
<gene>
    <name evidence="5" type="primary">msrB_2</name>
    <name evidence="3" type="synonym">msrB</name>
    <name evidence="5" type="ORF">NTH_03370</name>
</gene>
<evidence type="ECO:0000313" key="6">
    <source>
        <dbReference type="Proteomes" id="UP001342418"/>
    </source>
</evidence>
<accession>A0ABY5MQ02</accession>
<dbReference type="PANTHER" id="PTHR10173:SF57">
    <property type="entry name" value="PEPTIDE-METHIONINE (R)-S-OXIDE REDUCTASE"/>
    <property type="match status" value="1"/>
</dbReference>
<dbReference type="Gene3D" id="2.170.150.20">
    <property type="entry name" value="Peptide methionine sulfoxide reductase"/>
    <property type="match status" value="1"/>
</dbReference>
<keyword evidence="3" id="KW-0862">Zinc</keyword>
<reference evidence="5 6" key="1">
    <citation type="submission" date="2018-07" db="EMBL/GenBank/DDBJ databases">
        <title>Genome sequence of Nitratireductor thuwali#1536.</title>
        <authorList>
            <person name="Michoud G."/>
            <person name="Merlino G."/>
            <person name="Sefrji F.O."/>
            <person name="Daffonchio D."/>
        </authorList>
    </citation>
    <scope>NUCLEOTIDE SEQUENCE [LARGE SCALE GENOMIC DNA]</scope>
    <source>
        <strain evidence="6">Nit1536</strain>
    </source>
</reference>
<dbReference type="InterPro" id="IPR028427">
    <property type="entry name" value="Met_Sox_Rdtase_MsrB"/>
</dbReference>
<dbReference type="InterPro" id="IPR002579">
    <property type="entry name" value="Met_Sox_Rdtase_MsrB_dom"/>
</dbReference>
<feature type="binding site" evidence="3">
    <location>
        <position position="55"/>
    </location>
    <ligand>
        <name>Zn(2+)</name>
        <dbReference type="ChEBI" id="CHEBI:29105"/>
    </ligand>
</feature>
<protein>
    <recommendedName>
        <fullName evidence="3">Peptide methionine sulfoxide reductase MsrB</fullName>
        <ecNumber evidence="3">1.8.4.12</ecNumber>
    </recommendedName>
    <alternativeName>
        <fullName evidence="3">Peptide-methionine (R)-S-oxide reductase</fullName>
    </alternativeName>
</protein>
<comment type="similarity">
    <text evidence="3">Belongs to the MsrB Met sulfoxide reductase family.</text>
</comment>
<keyword evidence="6" id="KW-1185">Reference proteome</keyword>
<feature type="binding site" evidence="3">
    <location>
        <position position="52"/>
    </location>
    <ligand>
        <name>Zn(2+)</name>
        <dbReference type="ChEBI" id="CHEBI:29105"/>
    </ligand>
</feature>
<dbReference type="EC" id="1.8.4.12" evidence="3"/>
<dbReference type="GO" id="GO:0033743">
    <property type="term" value="F:peptide-methionine (R)-S-oxide reductase activity"/>
    <property type="evidence" value="ECO:0007669"/>
    <property type="project" value="UniProtKB-EC"/>
</dbReference>
<comment type="cofactor">
    <cofactor evidence="3">
        <name>Zn(2+)</name>
        <dbReference type="ChEBI" id="CHEBI:29105"/>
    </cofactor>
    <text evidence="3">Binds 1 zinc ion per subunit. The zinc ion is important for the structural integrity of the protein.</text>
</comment>
<dbReference type="EMBL" id="CP030941">
    <property type="protein sequence ID" value="UUP18884.1"/>
    <property type="molecule type" value="Genomic_DNA"/>
</dbReference>